<keyword evidence="3" id="KW-1185">Reference proteome</keyword>
<dbReference type="Proteomes" id="UP001408789">
    <property type="component" value="Unassembled WGS sequence"/>
</dbReference>
<evidence type="ECO:0000313" key="3">
    <source>
        <dbReference type="Proteomes" id="UP001408789"/>
    </source>
</evidence>
<organism evidence="2 3">
    <name type="scientific">Deinandra increscens subsp. villosa</name>
    <dbReference type="NCBI Taxonomy" id="3103831"/>
    <lineage>
        <taxon>Eukaryota</taxon>
        <taxon>Viridiplantae</taxon>
        <taxon>Streptophyta</taxon>
        <taxon>Embryophyta</taxon>
        <taxon>Tracheophyta</taxon>
        <taxon>Spermatophyta</taxon>
        <taxon>Magnoliopsida</taxon>
        <taxon>eudicotyledons</taxon>
        <taxon>Gunneridae</taxon>
        <taxon>Pentapetalae</taxon>
        <taxon>asterids</taxon>
        <taxon>campanulids</taxon>
        <taxon>Asterales</taxon>
        <taxon>Asteraceae</taxon>
        <taxon>Asteroideae</taxon>
        <taxon>Heliantheae alliance</taxon>
        <taxon>Madieae</taxon>
        <taxon>Madiinae</taxon>
        <taxon>Deinandra</taxon>
    </lineage>
</organism>
<evidence type="ECO:0000256" key="1">
    <source>
        <dbReference type="SAM" id="MobiDB-lite"/>
    </source>
</evidence>
<dbReference type="AlphaFoldDB" id="A0AAP0DWN3"/>
<protein>
    <submittedName>
        <fullName evidence="2">Uncharacterized protein</fullName>
    </submittedName>
</protein>
<name>A0AAP0DWN3_9ASTR</name>
<dbReference type="EMBL" id="JBCNJP010000002">
    <property type="protein sequence ID" value="KAK9080780.1"/>
    <property type="molecule type" value="Genomic_DNA"/>
</dbReference>
<proteinExistence type="predicted"/>
<comment type="caution">
    <text evidence="2">The sequence shown here is derived from an EMBL/GenBank/DDBJ whole genome shotgun (WGS) entry which is preliminary data.</text>
</comment>
<sequence length="107" mass="12071">MVEERAEVVYDINPCRYLQQVFSSFLRCLGLENQGEEGNISGGGGAMAAVKWEEMVAVAVERRWMIYLRHHLSWILMNLFQQLGIVRRRPPPRGRGPISSGGPGQTN</sequence>
<feature type="region of interest" description="Disordered" evidence="1">
    <location>
        <begin position="88"/>
        <end position="107"/>
    </location>
</feature>
<gene>
    <name evidence="2" type="ORF">SSX86_000538</name>
</gene>
<evidence type="ECO:0000313" key="2">
    <source>
        <dbReference type="EMBL" id="KAK9080780.1"/>
    </source>
</evidence>
<accession>A0AAP0DWN3</accession>
<reference evidence="2 3" key="1">
    <citation type="submission" date="2024-04" db="EMBL/GenBank/DDBJ databases">
        <title>The reference genome of an endangered Asteraceae, Deinandra increscens subsp. villosa, native to the Central Coast of California.</title>
        <authorList>
            <person name="Guilliams M."/>
            <person name="Hasenstab-Lehman K."/>
            <person name="Meyer R."/>
            <person name="Mcevoy S."/>
        </authorList>
    </citation>
    <scope>NUCLEOTIDE SEQUENCE [LARGE SCALE GENOMIC DNA]</scope>
    <source>
        <tissue evidence="2">Leaf</tissue>
    </source>
</reference>